<dbReference type="PANTHER" id="PTHR38478">
    <property type="entry name" value="PEPTIDASE M1A AND M12B"/>
    <property type="match status" value="1"/>
</dbReference>
<dbReference type="AlphaFoldDB" id="A0AAJ5WS31"/>
<name>A0AAJ5WS31_9BACT</name>
<dbReference type="InterPro" id="IPR034032">
    <property type="entry name" value="Zn_MMP-like_bac"/>
</dbReference>
<dbReference type="Gene3D" id="3.40.390.10">
    <property type="entry name" value="Collagenase (Catalytic Domain)"/>
    <property type="match status" value="1"/>
</dbReference>
<dbReference type="Pfam" id="PF17148">
    <property type="entry name" value="DUF5117"/>
    <property type="match status" value="1"/>
</dbReference>
<dbReference type="Proteomes" id="UP001220610">
    <property type="component" value="Chromosome"/>
</dbReference>
<dbReference type="PANTHER" id="PTHR38478:SF1">
    <property type="entry name" value="ZINC DEPENDENT METALLOPROTEASE DOMAIN LIPOPROTEIN"/>
    <property type="match status" value="1"/>
</dbReference>
<gene>
    <name evidence="5" type="ORF">P0Y53_19425</name>
</gene>
<keyword evidence="5" id="KW-0482">Metalloprotease</keyword>
<evidence type="ECO:0000256" key="2">
    <source>
        <dbReference type="SAM" id="SignalP"/>
    </source>
</evidence>
<reference evidence="5" key="1">
    <citation type="submission" date="2023-03" db="EMBL/GenBank/DDBJ databases">
        <title>Andean soil-derived lignocellulolytic bacterial consortium as a source of novel taxa and putative plastic-active enzymes.</title>
        <authorList>
            <person name="Diaz-Garcia L."/>
            <person name="Chuvochina M."/>
            <person name="Feuerriegel G."/>
            <person name="Bunk B."/>
            <person name="Sproer C."/>
            <person name="Streit W.R."/>
            <person name="Rodriguez L.M."/>
            <person name="Overmann J."/>
            <person name="Jimenez D.J."/>
        </authorList>
    </citation>
    <scope>NUCLEOTIDE SEQUENCE</scope>
    <source>
        <strain evidence="5">MAG 7</strain>
    </source>
</reference>
<organism evidence="5 6">
    <name type="scientific">Candidatus Pseudobacter hemicellulosilyticus</name>
    <dbReference type="NCBI Taxonomy" id="3121375"/>
    <lineage>
        <taxon>Bacteria</taxon>
        <taxon>Pseudomonadati</taxon>
        <taxon>Bacteroidota</taxon>
        <taxon>Chitinophagia</taxon>
        <taxon>Chitinophagales</taxon>
        <taxon>Chitinophagaceae</taxon>
        <taxon>Pseudobacter</taxon>
    </lineage>
</organism>
<keyword evidence="5" id="KW-0645">Protease</keyword>
<dbReference type="InterPro" id="IPR024079">
    <property type="entry name" value="MetalloPept_cat_dom_sf"/>
</dbReference>
<accession>A0AAJ5WS31</accession>
<feature type="signal peptide" evidence="2">
    <location>
        <begin position="1"/>
        <end position="21"/>
    </location>
</feature>
<keyword evidence="5" id="KW-0378">Hydrolase</keyword>
<keyword evidence="2" id="KW-0732">Signal</keyword>
<evidence type="ECO:0000313" key="5">
    <source>
        <dbReference type="EMBL" id="WEK34663.1"/>
    </source>
</evidence>
<dbReference type="InterPro" id="IPR033413">
    <property type="entry name" value="DUF5117"/>
</dbReference>
<evidence type="ECO:0000313" key="6">
    <source>
        <dbReference type="Proteomes" id="UP001220610"/>
    </source>
</evidence>
<feature type="domain" description="DUF5117" evidence="4">
    <location>
        <begin position="144"/>
        <end position="295"/>
    </location>
</feature>
<protein>
    <submittedName>
        <fullName evidence="5">Zinc-dependent metalloprotease</fullName>
    </submittedName>
</protein>
<dbReference type="SUPFAM" id="SSF55486">
    <property type="entry name" value="Metalloproteases ('zincins'), catalytic domain"/>
    <property type="match status" value="1"/>
</dbReference>
<feature type="domain" description="EcxA zinc-binding" evidence="3">
    <location>
        <begin position="478"/>
        <end position="794"/>
    </location>
</feature>
<dbReference type="CDD" id="cd04276">
    <property type="entry name" value="ZnMc_MMP_like_2"/>
    <property type="match status" value="1"/>
</dbReference>
<evidence type="ECO:0000256" key="1">
    <source>
        <dbReference type="SAM" id="MobiDB-lite"/>
    </source>
</evidence>
<feature type="chain" id="PRO_5042477732" evidence="2">
    <location>
        <begin position="22"/>
        <end position="871"/>
    </location>
</feature>
<dbReference type="InterPro" id="IPR032534">
    <property type="entry name" value="EcxA_zinc-bd"/>
</dbReference>
<evidence type="ECO:0000259" key="4">
    <source>
        <dbReference type="Pfam" id="PF17148"/>
    </source>
</evidence>
<proteinExistence type="predicted"/>
<sequence length="871" mass="96515">MKKLLLALFFLSVLGSSNVFAQKKDKNQPPAPPAADTSKPKKPAGITDKVKSSKKLDGLFTVYQDTASGSVQLYVKKDQLGKEYIYQSFSVNGPTTLFLNQGMHRVTLVFKVEKAFDKLEFSRVNTRFWYDPENAVSKTASVDKPEAVFHIEKIAGEDSTGYLISADGLFISEKLDPVKPIITGPMASMYFNLGSLNPGKSRYHTVRSFPNNTDVVVDMAYDNPMITTDGGPDITDPRYLRVRMQHSLIEMPQNDFRPRFDDPRVGYFTQQVTNQTSISPVPFKDIIHRWDLQKKDPNATLSEPVEPIVFWIENTTPLEYRDLIVASGLRWNEAFEKAGFKNAVQMKIMPDTATWCPDDIRYNVIRWVASAQPSYGAIGPSFVNPKTGQILGADITIEWATGSGSVILDELFNGSTAALSMTADPHADHASTQLPGLNAAQLAHLQTCTLARELQAQLMTGTTVLAATDAPDAEVKLLHQQFLNYLIMHEMGHTLGLNHNMKASQMLSPAEINNTEITHKIGLIGSVMDYPAVNIAADRSKQGDYYTTKAGPYDLWAIEYGYTPFSPSAEAAGLKKILGRSNEPYLTFGNDGDDMRSPGKAMDPRVNVNDLTSDAIGYAEERFKIVNQTMGKLVTKYTKPGQSYAELRARYGTLQGQRYGMIAAVSRYVGGVYMDRSFPEQASTQKPYTVVPLATQKKAVEVLNKYVFAPNAFEADAQVYPYLQPQRRGFNQNDNGDDPRVTAYALQLQTGAALMHLAHPATLQRITNSRLYGNQYSVASLFSDLQKGIFDADNSGNVNVFRQYLQTTFVKGMSNIVDPKSYGYDDVARAAALNTLKKIKAQLGSALSTNEETKAHRANLVWLINNALEPK</sequence>
<dbReference type="GO" id="GO:0008237">
    <property type="term" value="F:metallopeptidase activity"/>
    <property type="evidence" value="ECO:0007669"/>
    <property type="project" value="UniProtKB-KW"/>
</dbReference>
<feature type="region of interest" description="Disordered" evidence="1">
    <location>
        <begin position="22"/>
        <end position="47"/>
    </location>
</feature>
<evidence type="ECO:0000259" key="3">
    <source>
        <dbReference type="Pfam" id="PF16313"/>
    </source>
</evidence>
<dbReference type="Pfam" id="PF16313">
    <property type="entry name" value="DUF4953"/>
    <property type="match status" value="1"/>
</dbReference>
<dbReference type="EMBL" id="CP119311">
    <property type="protein sequence ID" value="WEK34663.1"/>
    <property type="molecule type" value="Genomic_DNA"/>
</dbReference>